<name>M8A2S5_TRIUA</name>
<protein>
    <submittedName>
        <fullName evidence="5">Putative ADP-ribosylation factor GTPase-activating protein AGD14</fullName>
    </submittedName>
</protein>
<feature type="compositionally biased region" description="Gly residues" evidence="4">
    <location>
        <begin position="888"/>
        <end position="902"/>
    </location>
</feature>
<dbReference type="GO" id="GO:0008270">
    <property type="term" value="F:zinc ion binding"/>
    <property type="evidence" value="ECO:0007669"/>
    <property type="project" value="UniProtKB-KW"/>
</dbReference>
<dbReference type="SMART" id="SM00105">
    <property type="entry name" value="ArfGap"/>
    <property type="match status" value="1"/>
</dbReference>
<dbReference type="STRING" id="4572.M8A2S5"/>
<feature type="compositionally biased region" description="Polar residues" evidence="4">
    <location>
        <begin position="318"/>
        <end position="331"/>
    </location>
</feature>
<dbReference type="PANTHER" id="PTHR46085:SF17">
    <property type="entry name" value="OS01G0813900 PROTEIN"/>
    <property type="match status" value="1"/>
</dbReference>
<feature type="compositionally biased region" description="Low complexity" evidence="4">
    <location>
        <begin position="799"/>
        <end position="813"/>
    </location>
</feature>
<feature type="region of interest" description="Disordered" evidence="4">
    <location>
        <begin position="846"/>
        <end position="993"/>
    </location>
</feature>
<dbReference type="eggNOG" id="KOG0702">
    <property type="taxonomic scope" value="Eukaryota"/>
</dbReference>
<dbReference type="InterPro" id="IPR038508">
    <property type="entry name" value="ArfGAP_dom_sf"/>
</dbReference>
<reference evidence="5" key="1">
    <citation type="journal article" date="2013" name="Nature">
        <title>Draft genome of the wheat A-genome progenitor Triticum urartu.</title>
        <authorList>
            <person name="Ling H.Q."/>
            <person name="Zhao S."/>
            <person name="Liu D."/>
            <person name="Wang J."/>
            <person name="Sun H."/>
            <person name="Zhang C."/>
            <person name="Fan H."/>
            <person name="Li D."/>
            <person name="Dong L."/>
            <person name="Tao Y."/>
            <person name="Gao C."/>
            <person name="Wu H."/>
            <person name="Li Y."/>
            <person name="Cui Y."/>
            <person name="Guo X."/>
            <person name="Zheng S."/>
            <person name="Wang B."/>
            <person name="Yu K."/>
            <person name="Liang Q."/>
            <person name="Yang W."/>
            <person name="Lou X."/>
            <person name="Chen J."/>
            <person name="Feng M."/>
            <person name="Jian J."/>
            <person name="Zhang X."/>
            <person name="Luo G."/>
            <person name="Jiang Y."/>
            <person name="Liu J."/>
            <person name="Wang Z."/>
            <person name="Sha Y."/>
            <person name="Zhang B."/>
            <person name="Wu H."/>
            <person name="Tang D."/>
            <person name="Shen Q."/>
            <person name="Xue P."/>
            <person name="Zou S."/>
            <person name="Wang X."/>
            <person name="Liu X."/>
            <person name="Wang F."/>
            <person name="Yang Y."/>
            <person name="An X."/>
            <person name="Dong Z."/>
            <person name="Zhang K."/>
            <person name="Zhang X."/>
            <person name="Luo M.C."/>
            <person name="Dvorak J."/>
            <person name="Tong Y."/>
            <person name="Wang J."/>
            <person name="Yang H."/>
            <person name="Li Z."/>
            <person name="Wang D."/>
            <person name="Zhang A."/>
            <person name="Wang J."/>
        </authorList>
    </citation>
    <scope>NUCLEOTIDE SEQUENCE</scope>
</reference>
<evidence type="ECO:0000256" key="4">
    <source>
        <dbReference type="SAM" id="MobiDB-lite"/>
    </source>
</evidence>
<feature type="compositionally biased region" description="Basic and acidic residues" evidence="4">
    <location>
        <begin position="1027"/>
        <end position="1040"/>
    </location>
</feature>
<evidence type="ECO:0000256" key="3">
    <source>
        <dbReference type="ARBA" id="ARBA00022833"/>
    </source>
</evidence>
<dbReference type="InterPro" id="IPR019496">
    <property type="entry name" value="NUFIP1_cons_dom"/>
</dbReference>
<feature type="compositionally biased region" description="Basic and acidic residues" evidence="4">
    <location>
        <begin position="1103"/>
        <end position="1143"/>
    </location>
</feature>
<feature type="compositionally biased region" description="Basic and acidic residues" evidence="4">
    <location>
        <begin position="123"/>
        <end position="149"/>
    </location>
</feature>
<dbReference type="PANTHER" id="PTHR46085">
    <property type="entry name" value="ARFGAP/RECO-RELATED"/>
    <property type="match status" value="1"/>
</dbReference>
<feature type="compositionally biased region" description="Polar residues" evidence="4">
    <location>
        <begin position="233"/>
        <end position="282"/>
    </location>
</feature>
<dbReference type="Pfam" id="PF01412">
    <property type="entry name" value="ArfGap"/>
    <property type="match status" value="1"/>
</dbReference>
<feature type="region of interest" description="Disordered" evidence="4">
    <location>
        <begin position="737"/>
        <end position="757"/>
    </location>
</feature>
<sequence>MGSRREEERNEKIIRGLMKLPPNRKCINCNSVGPQYVCTNFWTFTCLSCSGIHREFTHRVKSVSMSKFTTQEVRALEQGGNQRARDIYLKDWDWQRMRLPDNSKPDRIREFIRTVYVDKKYAGAKSTDKPATDSESVKGNESETRRPDSYHSYSQSPPYDFQYEDRRYGKQVNTLARRPSDRALFDGKLGSLLYSPGRSKDQMHEDRFANESHGSRFSDFSASSTSDFRNDVLSPSSQDTGYSSPSVHHSRNVSAENPQSQRHPNAVSQIDSNGGRRSQRTASSGSFGSFDGSSPSNKSVDSGVLPDAPTERPVPSAANHQSGASSVAHSTQPNALQQSANSSASQIAPQESLRHLPVSAQSQPQPTAFTNQDLFDMSTLPQPVVYAPPIDLFAGFNQQTASVLNGHSDVVKEAVHNGVVQKVVTTSSSVSAEAVPTSHPVHQDLFSLSIAQDPATSSYPPSVDLFAGFDQQLPPTSSVHHITPAAPLPANEGWAFFDTPQYGSSTSVSNVQAQVPAALPSVVAKAIDRSTLPNSPPSAIMSQTSPPTMDQWSLNAEEVKIPVSKENSQDWNAFGESTGNMPNNVFAFNDMPQVAPHQFAIPSVPYMESRTSQDLPRGEPERSTPGDIFPGFNVSPGVLAEPSFPAPLQPQLGMVSHAGKSTNPFDMAFESDVEANDMFMDLTSLQATLPDTHLPAEYSVNLAEPWMSQNSTVPYIPSASQGNPPLHAKLVVKQKYTTTGGGANPPSSGDTNAPGGVGDCAIGWGRWRATTLRGQPRSGFKWPAQGLQHPPLPHPTSPHPCLRPSRPSQPRPSCDLRRPKQADQQRPQAQVCDLIDVSLNLSQVNQTNNKSDGISHVASENGVRNNAADQKSRFNPGRDGKDGRQFGPSGGRGRGDSRGGGQFNPSGGRGRGDSRGGGQFSPSGGRGRGDGRDGRFSPSGGRGRGRNFNQGRGRGRNDWREGKCNFTSSDSPISGDCHIDSPASEGVRKRPPIIYDKKEVKQWVQARKKNYPTSANINKKLCQSQLDEQKKDEEAQMRRRELKEVIAKQKELGLELPELPPGYLSDTEGQPRGRQGNEKESNWKTRQGGGRFGNRGRGRGRGRGRDNKRQRSDDREDFQSKRPRERNNNSRRHDGGAMTKSREPTLLQKLLNSDIKRDRHRLLHTFKFMALNNFFKDWPAKPLEFPIVKVDQIELGSDIDEEDSDDDLPDAETAKDCSLGLKENGDQPESSSSDEEDESEDGDEADDKGADTEITEKVSDEDSDAEQCEEGFSDFSA</sequence>
<dbReference type="AlphaFoldDB" id="M8A2S5"/>
<feature type="region of interest" description="Disordered" evidence="4">
    <location>
        <begin position="1199"/>
        <end position="1277"/>
    </location>
</feature>
<dbReference type="CDD" id="cd08838">
    <property type="entry name" value="ArfGap_AGFG"/>
    <property type="match status" value="1"/>
</dbReference>
<dbReference type="EMBL" id="KD029337">
    <property type="protein sequence ID" value="EMS66657.1"/>
    <property type="molecule type" value="Genomic_DNA"/>
</dbReference>
<feature type="compositionally biased region" description="Basic and acidic residues" evidence="4">
    <location>
        <begin position="870"/>
        <end position="884"/>
    </location>
</feature>
<dbReference type="FunFam" id="1.10.220.150:FF:000005">
    <property type="entry name" value="Arf-GAP domain and FG repeat-containing protein 1"/>
    <property type="match status" value="1"/>
</dbReference>
<proteinExistence type="predicted"/>
<feature type="compositionally biased region" description="Basic and acidic residues" evidence="4">
    <location>
        <begin position="1069"/>
        <end position="1083"/>
    </location>
</feature>
<feature type="compositionally biased region" description="Low complexity" evidence="4">
    <location>
        <begin position="283"/>
        <end position="296"/>
    </location>
</feature>
<feature type="region of interest" description="Disordered" evidence="4">
    <location>
        <begin position="123"/>
        <end position="165"/>
    </location>
</feature>
<dbReference type="InterPro" id="IPR001164">
    <property type="entry name" value="ArfGAP_dom"/>
</dbReference>
<feature type="compositionally biased region" description="Polar residues" evidence="4">
    <location>
        <begin position="1015"/>
        <end position="1026"/>
    </location>
</feature>
<dbReference type="InterPro" id="IPR044820">
    <property type="entry name" value="AGD14-like"/>
</dbReference>
<organism evidence="5">
    <name type="scientific">Triticum urartu</name>
    <name type="common">Red wild einkorn</name>
    <name type="synonym">Crithodium urartu</name>
    <dbReference type="NCBI Taxonomy" id="4572"/>
    <lineage>
        <taxon>Eukaryota</taxon>
        <taxon>Viridiplantae</taxon>
        <taxon>Streptophyta</taxon>
        <taxon>Embryophyta</taxon>
        <taxon>Tracheophyta</taxon>
        <taxon>Spermatophyta</taxon>
        <taxon>Magnoliopsida</taxon>
        <taxon>Liliopsida</taxon>
        <taxon>Poales</taxon>
        <taxon>Poaceae</taxon>
        <taxon>BOP clade</taxon>
        <taxon>Pooideae</taxon>
        <taxon>Triticodae</taxon>
        <taxon>Triticeae</taxon>
        <taxon>Triticinae</taxon>
        <taxon>Triticum</taxon>
    </lineage>
</organism>
<dbReference type="PRINTS" id="PR00405">
    <property type="entry name" value="REVINTRACTNG"/>
</dbReference>
<dbReference type="SUPFAM" id="SSF57863">
    <property type="entry name" value="ArfGap/RecO-like zinc finger"/>
    <property type="match status" value="1"/>
</dbReference>
<dbReference type="PROSITE" id="PS50115">
    <property type="entry name" value="ARFGAP"/>
    <property type="match status" value="1"/>
</dbReference>
<feature type="compositionally biased region" description="Low complexity" evidence="4">
    <location>
        <begin position="332"/>
        <end position="348"/>
    </location>
</feature>
<feature type="region of interest" description="Disordered" evidence="4">
    <location>
        <begin position="774"/>
        <end position="829"/>
    </location>
</feature>
<keyword evidence="3" id="KW-0862">Zinc</keyword>
<feature type="region of interest" description="Disordered" evidence="4">
    <location>
        <begin position="208"/>
        <end position="348"/>
    </location>
</feature>
<accession>M8A2S5</accession>
<dbReference type="InterPro" id="IPR037278">
    <property type="entry name" value="ARFGAP/RecO"/>
</dbReference>
<feature type="compositionally biased region" description="Acidic residues" evidence="4">
    <location>
        <begin position="1199"/>
        <end position="1210"/>
    </location>
</feature>
<feature type="compositionally biased region" description="Basic and acidic residues" evidence="4">
    <location>
        <begin position="1247"/>
        <end position="1260"/>
    </location>
</feature>
<dbReference type="Pfam" id="PF10453">
    <property type="entry name" value="NUFIP1"/>
    <property type="match status" value="1"/>
</dbReference>
<feature type="region of interest" description="Disordered" evidence="4">
    <location>
        <begin position="1015"/>
        <end position="1040"/>
    </location>
</feature>
<keyword evidence="2" id="KW-0863">Zinc-finger</keyword>
<evidence type="ECO:0000256" key="2">
    <source>
        <dbReference type="ARBA" id="ARBA00022771"/>
    </source>
</evidence>
<feature type="compositionally biased region" description="Acidic residues" evidence="4">
    <location>
        <begin position="1232"/>
        <end position="1246"/>
    </location>
</feature>
<feature type="compositionally biased region" description="Acidic residues" evidence="4">
    <location>
        <begin position="1261"/>
        <end position="1277"/>
    </location>
</feature>
<feature type="compositionally biased region" description="Basic and acidic residues" evidence="4">
    <location>
        <begin position="814"/>
        <end position="823"/>
    </location>
</feature>
<feature type="region of interest" description="Disordered" evidence="4">
    <location>
        <begin position="1053"/>
        <end position="1146"/>
    </location>
</feature>
<evidence type="ECO:0000256" key="1">
    <source>
        <dbReference type="ARBA" id="ARBA00022723"/>
    </source>
</evidence>
<keyword evidence="1" id="KW-0479">Metal-binding</keyword>
<gene>
    <name evidence="5" type="ORF">TRIUR3_28124</name>
</gene>
<dbReference type="OMA" id="VECETRF"/>
<feature type="compositionally biased region" description="Low complexity" evidence="4">
    <location>
        <begin position="217"/>
        <end position="227"/>
    </location>
</feature>
<evidence type="ECO:0000313" key="5">
    <source>
        <dbReference type="EMBL" id="EMS66657.1"/>
    </source>
</evidence>
<dbReference type="GO" id="GO:0005096">
    <property type="term" value="F:GTPase activator activity"/>
    <property type="evidence" value="ECO:0007669"/>
    <property type="project" value="InterPro"/>
</dbReference>
<dbReference type="Gene3D" id="1.10.220.150">
    <property type="entry name" value="Arf GTPase activating protein"/>
    <property type="match status" value="1"/>
</dbReference>